<protein>
    <submittedName>
        <fullName evidence="6">Flagellar motor protein</fullName>
    </submittedName>
</protein>
<dbReference type="GO" id="GO:0042834">
    <property type="term" value="F:peptidoglycan binding"/>
    <property type="evidence" value="ECO:0007669"/>
    <property type="project" value="InterPro"/>
</dbReference>
<dbReference type="InterPro" id="IPR006665">
    <property type="entry name" value="OmpA-like"/>
</dbReference>
<evidence type="ECO:0000313" key="6">
    <source>
        <dbReference type="EMBL" id="SJZ60598.1"/>
    </source>
</evidence>
<name>A0A1T4M1E6_9BACT</name>
<evidence type="ECO:0000256" key="2">
    <source>
        <dbReference type="SAM" id="MobiDB-lite"/>
    </source>
</evidence>
<dbReference type="OrthoDB" id="9773411at2"/>
<dbReference type="GO" id="GO:0016020">
    <property type="term" value="C:membrane"/>
    <property type="evidence" value="ECO:0007669"/>
    <property type="project" value="UniProtKB-UniRule"/>
</dbReference>
<feature type="signal peptide" evidence="3">
    <location>
        <begin position="1"/>
        <end position="28"/>
    </location>
</feature>
<evidence type="ECO:0000256" key="1">
    <source>
        <dbReference type="PROSITE-ProRule" id="PRU00473"/>
    </source>
</evidence>
<evidence type="ECO:0000259" key="5">
    <source>
        <dbReference type="PROSITE" id="PS51724"/>
    </source>
</evidence>
<dbReference type="InterPro" id="IPR050330">
    <property type="entry name" value="Bact_OuterMem_StrucFunc"/>
</dbReference>
<reference evidence="7" key="1">
    <citation type="submission" date="2017-02" db="EMBL/GenBank/DDBJ databases">
        <authorList>
            <person name="Varghese N."/>
            <person name="Submissions S."/>
        </authorList>
    </citation>
    <scope>NUCLEOTIDE SEQUENCE [LARGE SCALE GENOMIC DNA]</scope>
    <source>
        <strain evidence="7">ATCC BAA-34</strain>
    </source>
</reference>
<dbReference type="Proteomes" id="UP000190102">
    <property type="component" value="Unassembled WGS sequence"/>
</dbReference>
<keyword evidence="3" id="KW-0732">Signal</keyword>
<dbReference type="RefSeq" id="WP_078789364.1">
    <property type="nucleotide sequence ID" value="NZ_FUWR01000004.1"/>
</dbReference>
<dbReference type="SUPFAM" id="SSF110997">
    <property type="entry name" value="Sporulation related repeat"/>
    <property type="match status" value="1"/>
</dbReference>
<dbReference type="PROSITE" id="PS51123">
    <property type="entry name" value="OMPA_2"/>
    <property type="match status" value="1"/>
</dbReference>
<feature type="domain" description="SPOR" evidence="5">
    <location>
        <begin position="25"/>
        <end position="101"/>
    </location>
</feature>
<evidence type="ECO:0000259" key="4">
    <source>
        <dbReference type="PROSITE" id="PS51123"/>
    </source>
</evidence>
<feature type="region of interest" description="Disordered" evidence="2">
    <location>
        <begin position="1032"/>
        <end position="1057"/>
    </location>
</feature>
<organism evidence="6 7">
    <name type="scientific">Trichlorobacter thiogenes</name>
    <dbReference type="NCBI Taxonomy" id="115783"/>
    <lineage>
        <taxon>Bacteria</taxon>
        <taxon>Pseudomonadati</taxon>
        <taxon>Thermodesulfobacteriota</taxon>
        <taxon>Desulfuromonadia</taxon>
        <taxon>Geobacterales</taxon>
        <taxon>Geobacteraceae</taxon>
        <taxon>Trichlorobacter</taxon>
    </lineage>
</organism>
<keyword evidence="7" id="KW-1185">Reference proteome</keyword>
<dbReference type="CDD" id="cd07185">
    <property type="entry name" value="OmpA_C-like"/>
    <property type="match status" value="1"/>
</dbReference>
<sequence>MKTIFHRTLITITLALLCSLPLLTAASAEWYFIQVGAYAQQQYVDEELDKLEKKGVKAASGRTVHGLTSVFFGDFPSRAAASKEAAGMKKGGQLEAYAIIPESELVKPPATFDQSGKRVDDSRTYLEFLPPSSERATPFGASLPGSVFMPRNQKTAVVAPAASPATPVTVATAVEPAKPAAPPVAAEGTGQKAAAAQAAPVIPAPKVVARMGDTMTGALFESGKDRLLPAAIKHLDQIVARLKGKQQIRIEVVGHTDNVRIAAKTRKIFANNQVLSEARAAAVARYLQKALEVPDAAVASSGKGESVPIADNRSEAGRARNRRTEIAIWYEDEQEPTAQQPKQQAAVAVPATPAPAAEPAKLPVPATAVAKPAVPTASVGPRIVPPVPPRGPCGAAGPSDINNLPFRITVDGQPVGKDNLMPEADRQRCVDVALDKNDIQVRFDPLEAKPALNTWSYPDGVVRGTAVEFGAYANYQAWIKNAEIRVFSGKRPSGKPLAVIPAKWDTMVSWTAPLNAPEEMVFLLRVYDRSGRFDETAPKPLRLLDKSRPHNDLEKAERERLIGWGQDSRALATIPVHGGTVTVNGKNIRPGQRVESLGTVVPVDKDGKFAVRQILPAGPHTVKVSVTDPDGSKATFSRNLTIADQDWFYVAIGDLTVGQNHTSGPAALVNADTKHYDAKTYVDGRGAFYLKGLIKGEYLLTAAADTGEQPVEDLFRNFSSKDPRYLLRRIDADRYYPVYGDDSTMVEDAPTYGKFYVRLERGDSQIMWGNFQTQWTGTELTQFSRALYGAQLKLKSTDITSFGEKKFDLSAFAAEPGTLQSRDEFRGTGGSLYYLRHLDITQGSENIWVEVRDKDSGLVLERKQLVPAQDYEMNYLQGRLLLTSPLSSVSGSGSWISTANLSGNPMYLVTTYEYVPGVTAVDGYSLGLQGRWWVGDYLRLGVTGFRQGENEQQQRLGGVDVMARYTQNTYIKAEIARSEGPGSGQQNSVDGGFAYSSSATVGDKADAKRVEAQVDLNDLAAGAQGKASVYWQDKDKGFSGPGQISASSEAERKQGGRITAPVVPGVDADVKVDDRQADSQTARSFEGTISWQMLPEWQLGLAARHDDRWTAVANASSILSENGERTDIQGRVHYKPLTVGKDGKPQPGNWDLYGFLQGTAEKTGNRSDNDRGGLGGGWQVTDRLRLNAEVSGGDGGMGGLLGGDYRVNDRSNVYLTYSMESQRPDTNARGRYSTAVTGTKYRISDEMAIYGETKATSGAGSESLVNAFGLDLSPNDRWTYGFKGEIGVVSDAVAGDLKRQVAGFSLGYKKDKIKYAGNLEYRHEDGSTSERHVWLVRNSLSYQVDKDWRWFQKVNFSISRNNRGAFYDGDFVELVTGAAYRPVMNDRLNALFKYTYFQDTPTAGQLTASSQVADYVQRSHVVAADAIYDLCKYLSVGGKVGYRYSQLKPSKTVGEWFDSHAVLGVARADFHLIRKWDIMGEYRTLAVTEAKDMRSGFLTAVYYHLHKNFKAGVGYNFTDFSDDMTDLSYRSHGWFFNVIGKF</sequence>
<gene>
    <name evidence="6" type="ORF">SAMN02745119_01096</name>
</gene>
<evidence type="ECO:0000256" key="3">
    <source>
        <dbReference type="SAM" id="SignalP"/>
    </source>
</evidence>
<dbReference type="Gene3D" id="3.30.70.1070">
    <property type="entry name" value="Sporulation related repeat"/>
    <property type="match status" value="1"/>
</dbReference>
<dbReference type="PANTHER" id="PTHR30329:SF21">
    <property type="entry name" value="LIPOPROTEIN YIAD-RELATED"/>
    <property type="match status" value="1"/>
</dbReference>
<keyword evidence="6" id="KW-0966">Cell projection</keyword>
<proteinExistence type="predicted"/>
<dbReference type="InterPro" id="IPR036680">
    <property type="entry name" value="SPOR-like_sf"/>
</dbReference>
<keyword evidence="6" id="KW-0282">Flagellum</keyword>
<dbReference type="Pfam" id="PF00691">
    <property type="entry name" value="OmpA"/>
    <property type="match status" value="1"/>
</dbReference>
<dbReference type="Pfam" id="PF05036">
    <property type="entry name" value="SPOR"/>
    <property type="match status" value="1"/>
</dbReference>
<evidence type="ECO:0000313" key="7">
    <source>
        <dbReference type="Proteomes" id="UP000190102"/>
    </source>
</evidence>
<dbReference type="PROSITE" id="PS51724">
    <property type="entry name" value="SPOR"/>
    <property type="match status" value="1"/>
</dbReference>
<accession>A0A1T4M1E6</accession>
<feature type="chain" id="PRO_5012730155" evidence="3">
    <location>
        <begin position="29"/>
        <end position="1542"/>
    </location>
</feature>
<keyword evidence="1" id="KW-0472">Membrane</keyword>
<dbReference type="Gene3D" id="3.30.1330.60">
    <property type="entry name" value="OmpA-like domain"/>
    <property type="match status" value="1"/>
</dbReference>
<dbReference type="SUPFAM" id="SSF103088">
    <property type="entry name" value="OmpA-like"/>
    <property type="match status" value="1"/>
</dbReference>
<dbReference type="PANTHER" id="PTHR30329">
    <property type="entry name" value="STATOR ELEMENT OF FLAGELLAR MOTOR COMPLEX"/>
    <property type="match status" value="1"/>
</dbReference>
<dbReference type="InterPro" id="IPR007730">
    <property type="entry name" value="SPOR-like_dom"/>
</dbReference>
<feature type="domain" description="OmpA-like" evidence="4">
    <location>
        <begin position="207"/>
        <end position="332"/>
    </location>
</feature>
<dbReference type="STRING" id="115783.SAMN02745119_01096"/>
<dbReference type="InterPro" id="IPR036737">
    <property type="entry name" value="OmpA-like_sf"/>
</dbReference>
<keyword evidence="6" id="KW-0969">Cilium</keyword>
<dbReference type="EMBL" id="FUWR01000004">
    <property type="protein sequence ID" value="SJZ60598.1"/>
    <property type="molecule type" value="Genomic_DNA"/>
</dbReference>